<comment type="caution">
    <text evidence="1">The sequence shown here is derived from an EMBL/GenBank/DDBJ whole genome shotgun (WGS) entry which is preliminary data.</text>
</comment>
<evidence type="ECO:0000313" key="2">
    <source>
        <dbReference type="Proteomes" id="UP000789366"/>
    </source>
</evidence>
<organism evidence="1 2">
    <name type="scientific">Cetraspora pellucida</name>
    <dbReference type="NCBI Taxonomy" id="1433469"/>
    <lineage>
        <taxon>Eukaryota</taxon>
        <taxon>Fungi</taxon>
        <taxon>Fungi incertae sedis</taxon>
        <taxon>Mucoromycota</taxon>
        <taxon>Glomeromycotina</taxon>
        <taxon>Glomeromycetes</taxon>
        <taxon>Diversisporales</taxon>
        <taxon>Gigasporaceae</taxon>
        <taxon>Cetraspora</taxon>
    </lineage>
</organism>
<dbReference type="EMBL" id="CAJVPW010001292">
    <property type="protein sequence ID" value="CAG8480205.1"/>
    <property type="molecule type" value="Genomic_DNA"/>
</dbReference>
<proteinExistence type="predicted"/>
<accession>A0ACA9KL39</accession>
<dbReference type="Proteomes" id="UP000789366">
    <property type="component" value="Unassembled WGS sequence"/>
</dbReference>
<sequence length="406" mass="48653">MQIKNNQSLTENQKVRLNQHRIDKLKSLSNQLYDQINAEIPKIDDYTQLLDGRVIDHKIRSLNDENLSGRRNTEKLQQERRDRLNLFLKERELNNYDNYNRLIERYYNWKWVQELANSGTLANSIMNLNQTLLSSEKNKEDLINLRKLRFNNLLYDLIQSNMKEDTDKSQFEDSRIYNTLIQGLDQNYLTPLKSIEKLQELRKELGSKLQLSTNNSQRVKNFDEALNSLKDDFNSGTPLMKRMINDYVATFPEAIYQDEDRDWYFIDKNSEQLKKEISSLKIKDVDNFINNLFKKNHIYKLISDIFDQEDDIVNFSRMVEPDDNEITFLKRIKSFMKDYRYLNKINKLLGEKDSKNIDMKDSKDLEQDKKRKRIDNDDSDLQEKDNSHDEKREKLNEDDFLPEKKI</sequence>
<protein>
    <submittedName>
        <fullName evidence="1">17120_t:CDS:1</fullName>
    </submittedName>
</protein>
<keyword evidence="2" id="KW-1185">Reference proteome</keyword>
<evidence type="ECO:0000313" key="1">
    <source>
        <dbReference type="EMBL" id="CAG8480205.1"/>
    </source>
</evidence>
<reference evidence="1" key="1">
    <citation type="submission" date="2021-06" db="EMBL/GenBank/DDBJ databases">
        <authorList>
            <person name="Kallberg Y."/>
            <person name="Tangrot J."/>
            <person name="Rosling A."/>
        </authorList>
    </citation>
    <scope>NUCLEOTIDE SEQUENCE</scope>
    <source>
        <strain evidence="1">28 12/20/2015</strain>
    </source>
</reference>
<name>A0ACA9KL39_9GLOM</name>
<gene>
    <name evidence="1" type="ORF">SPELUC_LOCUS2091</name>
</gene>